<evidence type="ECO:0000256" key="7">
    <source>
        <dbReference type="ARBA" id="ARBA00022833"/>
    </source>
</evidence>
<dbReference type="EMBL" id="MCGN01000002">
    <property type="protein sequence ID" value="ORY99881.1"/>
    <property type="molecule type" value="Genomic_DNA"/>
</dbReference>
<dbReference type="CDD" id="cd16792">
    <property type="entry name" value="SP-RING_Siz-like"/>
    <property type="match status" value="1"/>
</dbReference>
<dbReference type="GO" id="GO:0000785">
    <property type="term" value="C:chromatin"/>
    <property type="evidence" value="ECO:0007669"/>
    <property type="project" value="TreeGrafter"/>
</dbReference>
<dbReference type="PANTHER" id="PTHR10782:SF4">
    <property type="entry name" value="TONALLI, ISOFORM E"/>
    <property type="match status" value="1"/>
</dbReference>
<evidence type="ECO:0000259" key="10">
    <source>
        <dbReference type="PROSITE" id="PS51044"/>
    </source>
</evidence>
<dbReference type="Pfam" id="PF02891">
    <property type="entry name" value="zf-MIZ"/>
    <property type="match status" value="1"/>
</dbReference>
<evidence type="ECO:0000256" key="8">
    <source>
        <dbReference type="PROSITE-ProRule" id="PRU00452"/>
    </source>
</evidence>
<dbReference type="Gene3D" id="2.60.120.780">
    <property type="entry name" value="PINIT domain"/>
    <property type="match status" value="1"/>
</dbReference>
<evidence type="ECO:0000313" key="12">
    <source>
        <dbReference type="EMBL" id="ORY99881.1"/>
    </source>
</evidence>
<evidence type="ECO:0000256" key="6">
    <source>
        <dbReference type="ARBA" id="ARBA00022786"/>
    </source>
</evidence>
<keyword evidence="13" id="KW-1185">Reference proteome</keyword>
<comment type="caution">
    <text evidence="12">The sequence shown here is derived from an EMBL/GenBank/DDBJ whole genome shotgun (WGS) entry which is preliminary data.</text>
</comment>
<dbReference type="InterPro" id="IPR031141">
    <property type="entry name" value="SIZ1/2_SP-RING"/>
</dbReference>
<feature type="region of interest" description="Disordered" evidence="9">
    <location>
        <begin position="419"/>
        <end position="503"/>
    </location>
</feature>
<proteinExistence type="inferred from homology"/>
<dbReference type="STRING" id="13706.A0A1X2HM31"/>
<protein>
    <submittedName>
        <fullName evidence="12">PINIT domain-domain-containing protein</fullName>
    </submittedName>
</protein>
<evidence type="ECO:0000259" key="11">
    <source>
        <dbReference type="PROSITE" id="PS51466"/>
    </source>
</evidence>
<evidence type="ECO:0000313" key="13">
    <source>
        <dbReference type="Proteomes" id="UP000242180"/>
    </source>
</evidence>
<dbReference type="PROSITE" id="PS51044">
    <property type="entry name" value="ZF_SP_RING"/>
    <property type="match status" value="1"/>
</dbReference>
<dbReference type="GO" id="GO:0008270">
    <property type="term" value="F:zinc ion binding"/>
    <property type="evidence" value="ECO:0007669"/>
    <property type="project" value="UniProtKB-KW"/>
</dbReference>
<dbReference type="InterPro" id="IPR023321">
    <property type="entry name" value="PINIT"/>
</dbReference>
<dbReference type="InParanoid" id="A0A1X2HM31"/>
<dbReference type="InterPro" id="IPR013083">
    <property type="entry name" value="Znf_RING/FYVE/PHD"/>
</dbReference>
<dbReference type="GO" id="GO:0016925">
    <property type="term" value="P:protein sumoylation"/>
    <property type="evidence" value="ECO:0007669"/>
    <property type="project" value="UniProtKB-UniPathway"/>
</dbReference>
<keyword evidence="7" id="KW-0862">Zinc</keyword>
<evidence type="ECO:0000256" key="1">
    <source>
        <dbReference type="ARBA" id="ARBA00004718"/>
    </source>
</evidence>
<organism evidence="12 13">
    <name type="scientific">Syncephalastrum racemosum</name>
    <name type="common">Filamentous fungus</name>
    <dbReference type="NCBI Taxonomy" id="13706"/>
    <lineage>
        <taxon>Eukaryota</taxon>
        <taxon>Fungi</taxon>
        <taxon>Fungi incertae sedis</taxon>
        <taxon>Mucoromycota</taxon>
        <taxon>Mucoromycotina</taxon>
        <taxon>Mucoromycetes</taxon>
        <taxon>Mucorales</taxon>
        <taxon>Syncephalastraceae</taxon>
        <taxon>Syncephalastrum</taxon>
    </lineage>
</organism>
<evidence type="ECO:0000256" key="4">
    <source>
        <dbReference type="ARBA" id="ARBA00022723"/>
    </source>
</evidence>
<comment type="pathway">
    <text evidence="1">Protein modification; protein sumoylation.</text>
</comment>
<dbReference type="InterPro" id="IPR038654">
    <property type="entry name" value="PINIT_sf"/>
</dbReference>
<keyword evidence="5 8" id="KW-0863">Zinc-finger</keyword>
<dbReference type="InterPro" id="IPR004181">
    <property type="entry name" value="Znf_MIZ"/>
</dbReference>
<dbReference type="FunCoup" id="A0A1X2HM31">
    <property type="interactions" value="293"/>
</dbReference>
<evidence type="ECO:0000256" key="2">
    <source>
        <dbReference type="ARBA" id="ARBA00005383"/>
    </source>
</evidence>
<keyword evidence="4" id="KW-0479">Metal-binding</keyword>
<evidence type="ECO:0000256" key="5">
    <source>
        <dbReference type="ARBA" id="ARBA00022771"/>
    </source>
</evidence>
<dbReference type="UniPathway" id="UPA00886"/>
<dbReference type="Gene3D" id="3.30.40.10">
    <property type="entry name" value="Zinc/RING finger domain, C3HC4 (zinc finger)"/>
    <property type="match status" value="1"/>
</dbReference>
<name>A0A1X2HM31_SYNRA</name>
<keyword evidence="3" id="KW-0808">Transferase</keyword>
<dbReference type="PROSITE" id="PS51466">
    <property type="entry name" value="PINIT"/>
    <property type="match status" value="1"/>
</dbReference>
<feature type="domain" description="PINIT" evidence="11">
    <location>
        <begin position="136"/>
        <end position="291"/>
    </location>
</feature>
<evidence type="ECO:0000256" key="9">
    <source>
        <dbReference type="SAM" id="MobiDB-lite"/>
    </source>
</evidence>
<gene>
    <name evidence="12" type="ORF">BCR43DRAFT_484460</name>
</gene>
<accession>A0A1X2HM31</accession>
<dbReference type="GO" id="GO:0061665">
    <property type="term" value="F:SUMO ligase activity"/>
    <property type="evidence" value="ECO:0007669"/>
    <property type="project" value="TreeGrafter"/>
</dbReference>
<reference evidence="12 13" key="1">
    <citation type="submission" date="2016-07" db="EMBL/GenBank/DDBJ databases">
        <title>Pervasive Adenine N6-methylation of Active Genes in Fungi.</title>
        <authorList>
            <consortium name="DOE Joint Genome Institute"/>
            <person name="Mondo S.J."/>
            <person name="Dannebaum R.O."/>
            <person name="Kuo R.C."/>
            <person name="Labutti K."/>
            <person name="Haridas S."/>
            <person name="Kuo A."/>
            <person name="Salamov A."/>
            <person name="Ahrendt S.R."/>
            <person name="Lipzen A."/>
            <person name="Sullivan W."/>
            <person name="Andreopoulos W.B."/>
            <person name="Clum A."/>
            <person name="Lindquist E."/>
            <person name="Daum C."/>
            <person name="Ramamoorthy G.K."/>
            <person name="Gryganskyi A."/>
            <person name="Culley D."/>
            <person name="Magnuson J.K."/>
            <person name="James T.Y."/>
            <person name="O'Malley M.A."/>
            <person name="Stajich J.E."/>
            <person name="Spatafora J.W."/>
            <person name="Visel A."/>
            <person name="Grigoriev I.V."/>
        </authorList>
    </citation>
    <scope>NUCLEOTIDE SEQUENCE [LARGE SCALE GENOMIC DNA]</scope>
    <source>
        <strain evidence="12 13">NRRL 2496</strain>
    </source>
</reference>
<dbReference type="Pfam" id="PF14324">
    <property type="entry name" value="PINIT"/>
    <property type="match status" value="1"/>
</dbReference>
<dbReference type="OrthoDB" id="28127at2759"/>
<evidence type="ECO:0000256" key="3">
    <source>
        <dbReference type="ARBA" id="ARBA00022679"/>
    </source>
</evidence>
<feature type="compositionally biased region" description="Basic and acidic residues" evidence="9">
    <location>
        <begin position="419"/>
        <end position="439"/>
    </location>
</feature>
<dbReference type="OMA" id="QTPTWSC"/>
<keyword evidence="6" id="KW-0833">Ubl conjugation pathway</keyword>
<comment type="similarity">
    <text evidence="2">Belongs to the PIAS family.</text>
</comment>
<dbReference type="PANTHER" id="PTHR10782">
    <property type="entry name" value="ZINC FINGER MIZ DOMAIN-CONTAINING PROTEIN"/>
    <property type="match status" value="1"/>
</dbReference>
<dbReference type="Proteomes" id="UP000242180">
    <property type="component" value="Unassembled WGS sequence"/>
</dbReference>
<feature type="domain" description="SP-RING-type" evidence="10">
    <location>
        <begin position="320"/>
        <end position="407"/>
    </location>
</feature>
<sequence length="503" mass="55871">MLLDMAEMADPRGDFALLERDLSSLRKVDLTTIVRTFNNEQTRGSDKIHVTGNKPELIDRIKHVVHGSLVSGYTERGQVLLRYVNQVIQGRSRRIWRIQGRTLIQDTGNDVARPSPSSHSNNVMRIQALANPVPSAAMQPKKTNVAPTYRFVKNPFVDVVKSICNPKECPGILNSRTSAVFKFKLNDEEKSLLQQPAEPDGSPSHQVRFYCTNRSSNVNAAIVEYPSICEIRVNGGVISAHALRGIKNRPGSVHPADITSMLNINGENLAELAYANAVNSYVASIELVRHHSVPSLLEKLKTNQLIPKETVLQRLKEKQEDADIVMESETVSTKCPLSFTRIQTPCRSSKCQHIQCFDGQTFLQMNEQTPTWSCPVCFRQMNQLYDELVVDGYFLDLLANTPSSTESIRIEADGRLSAIKEESPESEDFDTKAAEETKTNGELAGGDVVTILSDDDNNTNEESRPAVIKRRLSSTPPAQPPPPPKKQHAVIDLTLSSDEEDAC</sequence>
<dbReference type="AlphaFoldDB" id="A0A1X2HM31"/>